<feature type="domain" description="Restriction endonuclease type II DpnII-like" evidence="2">
    <location>
        <begin position="15"/>
        <end position="287"/>
    </location>
</feature>
<evidence type="ECO:0000256" key="1">
    <source>
        <dbReference type="PIRNR" id="PIRNR016080"/>
    </source>
</evidence>
<keyword evidence="1 3" id="KW-0378">Hydrolase</keyword>
<comment type="similarity">
    <text evidence="1">Belongs to the DpnII type II restriction endonuclease family.</text>
</comment>
<evidence type="ECO:0000313" key="4">
    <source>
        <dbReference type="Proteomes" id="UP000070560"/>
    </source>
</evidence>
<accession>A0A7U4QLN0</accession>
<gene>
    <name evidence="3" type="ORF">HS1_001823</name>
</gene>
<dbReference type="GO" id="GO:0009307">
    <property type="term" value="P:DNA restriction-modification system"/>
    <property type="evidence" value="ECO:0007669"/>
    <property type="project" value="UniProtKB-UniRule"/>
</dbReference>
<dbReference type="GO" id="GO:0009036">
    <property type="term" value="F:type II site-specific deoxyribonuclease activity"/>
    <property type="evidence" value="ECO:0007669"/>
    <property type="project" value="UniProtKB-UniRule"/>
</dbReference>
<comment type="catalytic activity">
    <reaction evidence="1">
        <text>Endonucleolytic cleavage of DNA to give specific double-stranded fragments with terminal 5'-phosphates.</text>
        <dbReference type="EC" id="3.1.21.4"/>
    </reaction>
</comment>
<dbReference type="Pfam" id="PF04556">
    <property type="entry name" value="DpnII"/>
    <property type="match status" value="1"/>
</dbReference>
<dbReference type="KEGG" id="daw:HS1_001823"/>
<keyword evidence="1 3" id="KW-0255">Endonuclease</keyword>
<sequence length="293" mass="34402">MRYKEFGFKSFGEYIEHFFNTLLPTNKTYEYFVDWAKVKASVQKYLNEVSLINSLTRLKREQRIMHLKRLLAEYPRIIEVIPMLIAERTKSGKIDIYDPEFDDFIDFDFHPSQVNDDIISKISKFCDKTGIIDLFGQIKDVHDYLVGVETGLDSNARKNRSGDIFQNMVQEKVRRLLHSRYSIVNNDPNFSLYKKLAKRYGKAKTHDIVVYEGNKPLLVIECNFYNVSGSKPISIAESYPEMSRVAKQCGVEFLWVTDGPAWHKMKEPLLRAMKEMDWVVNFKMLRNIRVVLK</sequence>
<keyword evidence="1" id="KW-0680">Restriction system</keyword>
<proteinExistence type="inferred from homology"/>
<name>A0A7U4QLN0_DESA2</name>
<dbReference type="InterPro" id="IPR021191">
    <property type="entry name" value="Restrct_endonuc_II_DpnII"/>
</dbReference>
<dbReference type="InterPro" id="IPR007637">
    <property type="entry name" value="Restrct_endonuc_II_DpnII-like"/>
</dbReference>
<dbReference type="REBASE" id="139591">
    <property type="entry name" value="DauHS1ORF1824P"/>
</dbReference>
<organism evidence="3 4">
    <name type="scientific">Desulfofervidus auxilii</name>
    <dbReference type="NCBI Taxonomy" id="1621989"/>
    <lineage>
        <taxon>Bacteria</taxon>
        <taxon>Pseudomonadati</taxon>
        <taxon>Thermodesulfobacteriota</taxon>
        <taxon>Candidatus Desulfofervidia</taxon>
        <taxon>Candidatus Desulfofervidales</taxon>
        <taxon>Candidatus Desulfofervidaceae</taxon>
        <taxon>Candidatus Desulfofervidus</taxon>
    </lineage>
</organism>
<dbReference type="GO" id="GO:0003677">
    <property type="term" value="F:DNA binding"/>
    <property type="evidence" value="ECO:0007669"/>
    <property type="project" value="UniProtKB-UniRule"/>
</dbReference>
<dbReference type="OrthoDB" id="9771872at2"/>
<reference evidence="3 4" key="1">
    <citation type="submission" date="2015-10" db="EMBL/GenBank/DDBJ databases">
        <title>Candidatus Desulfofervidus auxilii, a hydrogenotrophic sulfate-reducing bacterium involved in the thermophilic anaerobic oxidation of methane.</title>
        <authorList>
            <person name="Krukenberg V."/>
            <person name="Richter M."/>
            <person name="Wegener G."/>
        </authorList>
    </citation>
    <scope>NUCLEOTIDE SEQUENCE [LARGE SCALE GENOMIC DNA]</scope>
    <source>
        <strain evidence="3 4">HS1</strain>
    </source>
</reference>
<evidence type="ECO:0000259" key="2">
    <source>
        <dbReference type="Pfam" id="PF04556"/>
    </source>
</evidence>
<evidence type="ECO:0000313" key="3">
    <source>
        <dbReference type="EMBL" id="AMM41617.1"/>
    </source>
</evidence>
<keyword evidence="1" id="KW-0540">Nuclease</keyword>
<dbReference type="Proteomes" id="UP000070560">
    <property type="component" value="Chromosome"/>
</dbReference>
<dbReference type="EMBL" id="CP013015">
    <property type="protein sequence ID" value="AMM41617.1"/>
    <property type="molecule type" value="Genomic_DNA"/>
</dbReference>
<dbReference type="RefSeq" id="WP_066064302.1">
    <property type="nucleotide sequence ID" value="NZ_CP013015.1"/>
</dbReference>
<dbReference type="EC" id="3.1.21.4" evidence="1"/>
<dbReference type="PIRSF" id="PIRSF016080">
    <property type="entry name" value="Restrict_endonuc_II_DpmII"/>
    <property type="match status" value="1"/>
</dbReference>
<dbReference type="AlphaFoldDB" id="A0A7U4QLN0"/>
<protein>
    <recommendedName>
        <fullName evidence="1">Type-2 restriction enzyme</fullName>
        <ecNumber evidence="1">3.1.21.4</ecNumber>
    </recommendedName>
</protein>
<keyword evidence="4" id="KW-1185">Reference proteome</keyword>
<comment type="function">
    <text evidence="1">A P subtype restriction enzyme that recognizes the double-stranded unmethylated sequence 5'-GATC-3'.</text>
</comment>